<dbReference type="Proteomes" id="UP000291236">
    <property type="component" value="Chromosome"/>
</dbReference>
<evidence type="ECO:0008006" key="3">
    <source>
        <dbReference type="Google" id="ProtNLM"/>
    </source>
</evidence>
<dbReference type="RefSeq" id="WP_130608192.1">
    <property type="nucleotide sequence ID" value="NZ_AP019368.1"/>
</dbReference>
<reference evidence="1 2" key="1">
    <citation type="submission" date="2018-12" db="EMBL/GenBank/DDBJ databases">
        <title>Rubrispira sanarue gen. nov., sp., nov., a member of the order Silvanigrellales, isolated from a brackish lake in Hamamatsu Japan.</title>
        <authorList>
            <person name="Maejima Y."/>
            <person name="Iino T."/>
            <person name="Muraguchi Y."/>
            <person name="Fukuda K."/>
            <person name="Nojiri H."/>
            <person name="Ohkuma M."/>
            <person name="Moriuchi R."/>
            <person name="Dohra H."/>
            <person name="Kimbara K."/>
            <person name="Shintani M."/>
        </authorList>
    </citation>
    <scope>NUCLEOTIDE SEQUENCE [LARGE SCALE GENOMIC DNA]</scope>
    <source>
        <strain evidence="1 2">RF1110005</strain>
    </source>
</reference>
<gene>
    <name evidence="1" type="ORF">JCM31447_15110</name>
</gene>
<dbReference type="KEGG" id="sbf:JCM31447_15110"/>
<protein>
    <recommendedName>
        <fullName evidence="3">Transposase</fullName>
    </recommendedName>
</protein>
<organism evidence="1 2">
    <name type="scientific">Fluviispira sanaruensis</name>
    <dbReference type="NCBI Taxonomy" id="2493639"/>
    <lineage>
        <taxon>Bacteria</taxon>
        <taxon>Pseudomonadati</taxon>
        <taxon>Bdellovibrionota</taxon>
        <taxon>Oligoflexia</taxon>
        <taxon>Silvanigrellales</taxon>
        <taxon>Silvanigrellaceae</taxon>
        <taxon>Fluviispira</taxon>
    </lineage>
</organism>
<name>A0A4P2VKE6_FLUSA</name>
<dbReference type="AlphaFoldDB" id="A0A4P2VKE6"/>
<keyword evidence="2" id="KW-1185">Reference proteome</keyword>
<sequence>MITKYHYRIKDSRKANKLLSKMCPSVNMVWNFCKQTEKKALKNKSVKLIDDKKLGKKNSIPYFFSSSEIYELVAGSSKELCLHSQTVRAISQDYITRKIQFKILLRWRGKRSLGWIEKFKSMLKYKAFRAASTYKEISERNQKYIDTFIFGYLPSKFEGIEVSVLKENLNNLTSTVLERLLPDKPVKRKMVQDNINNKEECIIKLAKEIENNIKGIGHMFN</sequence>
<dbReference type="EMBL" id="AP019368">
    <property type="protein sequence ID" value="BBH53068.1"/>
    <property type="molecule type" value="Genomic_DNA"/>
</dbReference>
<proteinExistence type="predicted"/>
<accession>A0A4P2VKE6</accession>
<evidence type="ECO:0000313" key="1">
    <source>
        <dbReference type="EMBL" id="BBH53068.1"/>
    </source>
</evidence>
<evidence type="ECO:0000313" key="2">
    <source>
        <dbReference type="Proteomes" id="UP000291236"/>
    </source>
</evidence>